<evidence type="ECO:0008006" key="5">
    <source>
        <dbReference type="Google" id="ProtNLM"/>
    </source>
</evidence>
<organism evidence="3 4">
    <name type="scientific">Ornithinimicrobium tianjinense</name>
    <dbReference type="NCBI Taxonomy" id="1195761"/>
    <lineage>
        <taxon>Bacteria</taxon>
        <taxon>Bacillati</taxon>
        <taxon>Actinomycetota</taxon>
        <taxon>Actinomycetes</taxon>
        <taxon>Micrococcales</taxon>
        <taxon>Ornithinimicrobiaceae</taxon>
        <taxon>Ornithinimicrobium</taxon>
    </lineage>
</organism>
<dbReference type="AlphaFoldDB" id="A0A917BJX6"/>
<proteinExistence type="predicted"/>
<dbReference type="Proteomes" id="UP000605670">
    <property type="component" value="Unassembled WGS sequence"/>
</dbReference>
<reference evidence="3" key="2">
    <citation type="submission" date="2020-09" db="EMBL/GenBank/DDBJ databases">
        <authorList>
            <person name="Sun Q."/>
            <person name="Zhou Y."/>
        </authorList>
    </citation>
    <scope>NUCLEOTIDE SEQUENCE</scope>
    <source>
        <strain evidence="3">CGMCC 1.12160</strain>
    </source>
</reference>
<evidence type="ECO:0000256" key="1">
    <source>
        <dbReference type="SAM" id="MobiDB-lite"/>
    </source>
</evidence>
<keyword evidence="2" id="KW-0812">Transmembrane</keyword>
<sequence length="185" mass="18658">MRGQRHADVVGPVVGLAALGLYLLTATQPWATAVVEPALGAPRSSLEIVPGDVVAWGPAAALVAALAGVVSWTVRTRWGRWLLLTGVLGAVTAAAAAIRVLMDPATTVAGDVVTVAPTTWAGVAAGAGALACAALSRSLLLPTASRDRRPPTPDTSPGSAADTARRSAAQQWQDLTEGRDPTSGA</sequence>
<dbReference type="InterPro" id="IPR019051">
    <property type="entry name" value="Trp_biosyn_TM_oprn/chp"/>
</dbReference>
<name>A0A917BJX6_9MICO</name>
<keyword evidence="2" id="KW-0472">Membrane</keyword>
<evidence type="ECO:0000256" key="2">
    <source>
        <dbReference type="SAM" id="Phobius"/>
    </source>
</evidence>
<dbReference type="Pfam" id="PF09534">
    <property type="entry name" value="Trp_oprn_chp"/>
    <property type="match status" value="1"/>
</dbReference>
<protein>
    <recommendedName>
        <fullName evidence="5">Tryptophan-associated transmembrane protein (Trp_oprn_chp)</fullName>
    </recommendedName>
</protein>
<keyword evidence="2" id="KW-1133">Transmembrane helix</keyword>
<gene>
    <name evidence="3" type="ORF">GCM10011366_15120</name>
</gene>
<feature type="transmembrane region" description="Helical" evidence="2">
    <location>
        <begin position="81"/>
        <end position="100"/>
    </location>
</feature>
<feature type="region of interest" description="Disordered" evidence="1">
    <location>
        <begin position="143"/>
        <end position="185"/>
    </location>
</feature>
<feature type="transmembrane region" description="Helical" evidence="2">
    <location>
        <begin position="120"/>
        <end position="140"/>
    </location>
</feature>
<feature type="compositionally biased region" description="Basic and acidic residues" evidence="1">
    <location>
        <begin position="176"/>
        <end position="185"/>
    </location>
</feature>
<dbReference type="RefSeq" id="WP_188429236.1">
    <property type="nucleotide sequence ID" value="NZ_BAABKH010000005.1"/>
</dbReference>
<comment type="caution">
    <text evidence="3">The sequence shown here is derived from an EMBL/GenBank/DDBJ whole genome shotgun (WGS) entry which is preliminary data.</text>
</comment>
<evidence type="ECO:0000313" key="3">
    <source>
        <dbReference type="EMBL" id="GGF48299.1"/>
    </source>
</evidence>
<feature type="transmembrane region" description="Helical" evidence="2">
    <location>
        <begin position="53"/>
        <end position="74"/>
    </location>
</feature>
<reference evidence="3" key="1">
    <citation type="journal article" date="2014" name="Int. J. Syst. Evol. Microbiol.">
        <title>Complete genome sequence of Corynebacterium casei LMG S-19264T (=DSM 44701T), isolated from a smear-ripened cheese.</title>
        <authorList>
            <consortium name="US DOE Joint Genome Institute (JGI-PGF)"/>
            <person name="Walter F."/>
            <person name="Albersmeier A."/>
            <person name="Kalinowski J."/>
            <person name="Ruckert C."/>
        </authorList>
    </citation>
    <scope>NUCLEOTIDE SEQUENCE</scope>
    <source>
        <strain evidence="3">CGMCC 1.12160</strain>
    </source>
</reference>
<evidence type="ECO:0000313" key="4">
    <source>
        <dbReference type="Proteomes" id="UP000605670"/>
    </source>
</evidence>
<dbReference type="EMBL" id="BMEM01000001">
    <property type="protein sequence ID" value="GGF48299.1"/>
    <property type="molecule type" value="Genomic_DNA"/>
</dbReference>
<accession>A0A917BJX6</accession>
<keyword evidence="4" id="KW-1185">Reference proteome</keyword>